<evidence type="ECO:0000313" key="2">
    <source>
        <dbReference type="Proteomes" id="UP000028524"/>
    </source>
</evidence>
<reference evidence="1 2" key="1">
    <citation type="journal article" date="2014" name="BMC Genomics">
        <title>Comparative genome sequencing reveals chemotype-specific gene clusters in the toxigenic black mold Stachybotrys.</title>
        <authorList>
            <person name="Semeiks J."/>
            <person name="Borek D."/>
            <person name="Otwinowski Z."/>
            <person name="Grishin N.V."/>
        </authorList>
    </citation>
    <scope>NUCLEOTIDE SEQUENCE [LARGE SCALE GENOMIC DNA]</scope>
    <source>
        <strain evidence="1 2">IBT 40285</strain>
    </source>
</reference>
<proteinExistence type="predicted"/>
<evidence type="ECO:0000313" key="1">
    <source>
        <dbReference type="EMBL" id="KFA63394.1"/>
    </source>
</evidence>
<dbReference type="AlphaFoldDB" id="A0A084QHF9"/>
<gene>
    <name evidence="1" type="ORF">S40285_09934</name>
</gene>
<name>A0A084QHF9_STAC4</name>
<dbReference type="EMBL" id="KL660741">
    <property type="protein sequence ID" value="KFA63394.1"/>
    <property type="molecule type" value="Genomic_DNA"/>
</dbReference>
<accession>A0A084QHF9</accession>
<keyword evidence="2" id="KW-1185">Reference proteome</keyword>
<organism evidence="1 2">
    <name type="scientific">Stachybotrys chlorohalonatus (strain IBT 40285)</name>
    <dbReference type="NCBI Taxonomy" id="1283841"/>
    <lineage>
        <taxon>Eukaryota</taxon>
        <taxon>Fungi</taxon>
        <taxon>Dikarya</taxon>
        <taxon>Ascomycota</taxon>
        <taxon>Pezizomycotina</taxon>
        <taxon>Sordariomycetes</taxon>
        <taxon>Hypocreomycetidae</taxon>
        <taxon>Hypocreales</taxon>
        <taxon>Stachybotryaceae</taxon>
        <taxon>Stachybotrys</taxon>
    </lineage>
</organism>
<dbReference type="InParanoid" id="A0A084QHF9"/>
<dbReference type="Proteomes" id="UP000028524">
    <property type="component" value="Unassembled WGS sequence"/>
</dbReference>
<sequence length="136" mass="13843">MGAKVAVAPWSVPSEKYGPLDSRVHARVVKLKTAYPTKFLPGSREVSLVESPPKGKLGAVRAGIGAAFGALRVSRSNGGAGAGVSHGPVTILIPSGVTSPDVEASGPLFGDDGLIDHGYRGGKFGNLTDLDVLRGP</sequence>
<dbReference type="HOGENOM" id="CLU_1876778_0_0_1"/>
<protein>
    <submittedName>
        <fullName evidence="1">Uncharacterized protein</fullName>
    </submittedName>
</protein>